<evidence type="ECO:0000313" key="10">
    <source>
        <dbReference type="EMBL" id="EIT69834.1"/>
    </source>
</evidence>
<dbReference type="Pfam" id="PF02470">
    <property type="entry name" value="MlaD"/>
    <property type="match status" value="3"/>
</dbReference>
<evidence type="ECO:0000256" key="7">
    <source>
        <dbReference type="SAM" id="MobiDB-lite"/>
    </source>
</evidence>
<protein>
    <recommendedName>
        <fullName evidence="9">Mce/MlaD domain-containing protein</fullName>
    </recommendedName>
</protein>
<dbReference type="InterPro" id="IPR003399">
    <property type="entry name" value="Mce/MlaD"/>
</dbReference>
<comment type="caution">
    <text evidence="10">The sequence shown here is derived from an EMBL/GenBank/DDBJ whole genome shotgun (WGS) entry which is preliminary data.</text>
</comment>
<feature type="transmembrane region" description="Helical" evidence="8">
    <location>
        <begin position="30"/>
        <end position="52"/>
    </location>
</feature>
<dbReference type="RefSeq" id="WP_007186355.1">
    <property type="nucleotide sequence ID" value="NZ_AKGD01000002.1"/>
</dbReference>
<dbReference type="GO" id="GO:0005886">
    <property type="term" value="C:plasma membrane"/>
    <property type="evidence" value="ECO:0007669"/>
    <property type="project" value="UniProtKB-SubCell"/>
</dbReference>
<feature type="compositionally biased region" description="Low complexity" evidence="7">
    <location>
        <begin position="547"/>
        <end position="559"/>
    </location>
</feature>
<feature type="domain" description="Mce/MlaD" evidence="9">
    <location>
        <begin position="55"/>
        <end position="145"/>
    </location>
</feature>
<name>I7ZD67_9GAMM</name>
<dbReference type="EMBL" id="AKGD01000002">
    <property type="protein sequence ID" value="EIT69834.1"/>
    <property type="molecule type" value="Genomic_DNA"/>
</dbReference>
<sequence length="566" mass="62638">MSDNEENPSSGPQGELPTPRYERPRRWTISVIWVVPLIAALAAAVLGVRSYLGSGPNITITFKTAEGMEAGKTEVRYKEVPIGKVERVELSDDKQSVRVRIALIHDAEHVAVEDSRFWVVRPRIGLGGVSGLGTLISGAYIGVDVGESKIERLQFEGLEKAPTVTNDQQGRRFVLHAADGGSLDLGSPIYFRRIPVGRVVGRELDAEGKRVNFELFVDAPYDKLVTRNTRFWNASGVDVEVGAAGFKVDTQSVASIVAGGMAFQAFPEDEPGEIAPENTDFELFDDRLAAAAPSAEESMRLRLRFFQSTRGLGAGGPVVFQGIEIGRVKSVELAYDRDRRDFWSDVEIDVYPRNMGRAYKGWQQNTEREPKNADTFFRMLIERGLRAQMRTGNLLTGQLYISLDFDPKAHKYAPPAGQQPLEIPTSRGEFDQIQEQISNIVTKIEAMPLDEIGRNLNSTIKSTDELLKRFDGQVVPELTKAVQEVQRTLQSVSEQLSDDGRLQRDARGTLGEVERAARSLRSLGDYLQRHPESLLRGRPEIKGDPETTQLPDPTTAAPQPAAPETP</sequence>
<proteinExistence type="predicted"/>
<keyword evidence="11" id="KW-1185">Reference proteome</keyword>
<keyword evidence="3" id="KW-0997">Cell inner membrane</keyword>
<dbReference type="InterPro" id="IPR051800">
    <property type="entry name" value="PqiA-PqiB_transport"/>
</dbReference>
<feature type="compositionally biased region" description="Basic and acidic residues" evidence="7">
    <location>
        <begin position="528"/>
        <end position="545"/>
    </location>
</feature>
<comment type="subcellular location">
    <subcellularLocation>
        <location evidence="1">Cell inner membrane</location>
    </subcellularLocation>
</comment>
<dbReference type="OrthoDB" id="9806984at2"/>
<dbReference type="AlphaFoldDB" id="I7ZD67"/>
<feature type="region of interest" description="Disordered" evidence="7">
    <location>
        <begin position="1"/>
        <end position="20"/>
    </location>
</feature>
<organism evidence="10 11">
    <name type="scientific">Hydrocarboniphaga effusa AP103</name>
    <dbReference type="NCBI Taxonomy" id="1172194"/>
    <lineage>
        <taxon>Bacteria</taxon>
        <taxon>Pseudomonadati</taxon>
        <taxon>Pseudomonadota</taxon>
        <taxon>Gammaproteobacteria</taxon>
        <taxon>Nevskiales</taxon>
        <taxon>Nevskiaceae</taxon>
        <taxon>Hydrocarboniphaga</taxon>
    </lineage>
</organism>
<evidence type="ECO:0000256" key="3">
    <source>
        <dbReference type="ARBA" id="ARBA00022519"/>
    </source>
</evidence>
<evidence type="ECO:0000256" key="8">
    <source>
        <dbReference type="SAM" id="Phobius"/>
    </source>
</evidence>
<dbReference type="PANTHER" id="PTHR30462">
    <property type="entry name" value="INTERMEMBRANE TRANSPORT PROTEIN PQIB-RELATED"/>
    <property type="match status" value="1"/>
</dbReference>
<keyword evidence="5 8" id="KW-1133">Transmembrane helix</keyword>
<evidence type="ECO:0000256" key="6">
    <source>
        <dbReference type="ARBA" id="ARBA00023136"/>
    </source>
</evidence>
<evidence type="ECO:0000256" key="4">
    <source>
        <dbReference type="ARBA" id="ARBA00022692"/>
    </source>
</evidence>
<feature type="region of interest" description="Disordered" evidence="7">
    <location>
        <begin position="528"/>
        <end position="566"/>
    </location>
</feature>
<evidence type="ECO:0000259" key="9">
    <source>
        <dbReference type="Pfam" id="PF02470"/>
    </source>
</evidence>
<evidence type="ECO:0000256" key="2">
    <source>
        <dbReference type="ARBA" id="ARBA00022475"/>
    </source>
</evidence>
<keyword evidence="4 8" id="KW-0812">Transmembrane</keyword>
<feature type="domain" description="Mce/MlaD" evidence="9">
    <location>
        <begin position="306"/>
        <end position="405"/>
    </location>
</feature>
<dbReference type="PANTHER" id="PTHR30462:SF0">
    <property type="entry name" value="INTERMEMBRANE TRANSPORT PROTEIN YEBT"/>
    <property type="match status" value="1"/>
</dbReference>
<dbReference type="Proteomes" id="UP000003704">
    <property type="component" value="Unassembled WGS sequence"/>
</dbReference>
<keyword evidence="2" id="KW-1003">Cell membrane</keyword>
<evidence type="ECO:0000313" key="11">
    <source>
        <dbReference type="Proteomes" id="UP000003704"/>
    </source>
</evidence>
<dbReference type="PATRIC" id="fig|1172194.4.peg.3315"/>
<accession>I7ZD67</accession>
<reference evidence="10 11" key="1">
    <citation type="journal article" date="2012" name="J. Bacteriol.">
        <title>Genome Sequence of n-Alkane-Degrading Hydrocarboniphaga effusa Strain AP103T (ATCC BAA-332T).</title>
        <authorList>
            <person name="Chang H.K."/>
            <person name="Zylstra G.J."/>
            <person name="Chae J.C."/>
        </authorList>
    </citation>
    <scope>NUCLEOTIDE SEQUENCE [LARGE SCALE GENOMIC DNA]</scope>
    <source>
        <strain evidence="10 11">AP103</strain>
    </source>
</reference>
<feature type="domain" description="Mce/MlaD" evidence="9">
    <location>
        <begin position="170"/>
        <end position="230"/>
    </location>
</feature>
<evidence type="ECO:0000256" key="5">
    <source>
        <dbReference type="ARBA" id="ARBA00022989"/>
    </source>
</evidence>
<gene>
    <name evidence="10" type="ORF">WQQ_34160</name>
</gene>
<keyword evidence="6 8" id="KW-0472">Membrane</keyword>
<dbReference type="STRING" id="1172194.WQQ_34160"/>
<evidence type="ECO:0000256" key="1">
    <source>
        <dbReference type="ARBA" id="ARBA00004533"/>
    </source>
</evidence>